<dbReference type="KEGG" id="gim:F1728_28890"/>
<keyword evidence="4" id="KW-1185">Reference proteome</keyword>
<feature type="compositionally biased region" description="Basic and acidic residues" evidence="2">
    <location>
        <begin position="231"/>
        <end position="244"/>
    </location>
</feature>
<name>A0A6I6AP63_9PLAN</name>
<dbReference type="EMBL" id="CP043930">
    <property type="protein sequence ID" value="QGQ26450.1"/>
    <property type="molecule type" value="Genomic_DNA"/>
</dbReference>
<dbReference type="Pfam" id="PF13181">
    <property type="entry name" value="TPR_8"/>
    <property type="match status" value="1"/>
</dbReference>
<keyword evidence="1" id="KW-0802">TPR repeat</keyword>
<dbReference type="Proteomes" id="UP000427281">
    <property type="component" value="Chromosome"/>
</dbReference>
<dbReference type="PANTHER" id="PTHR12558:SF13">
    <property type="entry name" value="CELL DIVISION CYCLE PROTEIN 27 HOMOLOG"/>
    <property type="match status" value="1"/>
</dbReference>
<feature type="region of interest" description="Disordered" evidence="2">
    <location>
        <begin position="217"/>
        <end position="259"/>
    </location>
</feature>
<evidence type="ECO:0000313" key="4">
    <source>
        <dbReference type="Proteomes" id="UP000427281"/>
    </source>
</evidence>
<dbReference type="InterPro" id="IPR019734">
    <property type="entry name" value="TPR_rpt"/>
</dbReference>
<proteinExistence type="predicted"/>
<dbReference type="SMART" id="SM00028">
    <property type="entry name" value="TPR"/>
    <property type="match status" value="5"/>
</dbReference>
<dbReference type="AlphaFoldDB" id="A0A6I6AP63"/>
<dbReference type="Gene3D" id="1.25.40.10">
    <property type="entry name" value="Tetratricopeptide repeat domain"/>
    <property type="match status" value="3"/>
</dbReference>
<evidence type="ECO:0000313" key="3">
    <source>
        <dbReference type="EMBL" id="QGQ26450.1"/>
    </source>
</evidence>
<feature type="repeat" description="TPR" evidence="1">
    <location>
        <begin position="446"/>
        <end position="479"/>
    </location>
</feature>
<dbReference type="Pfam" id="PF13432">
    <property type="entry name" value="TPR_16"/>
    <property type="match status" value="1"/>
</dbReference>
<reference evidence="3 4" key="1">
    <citation type="submission" date="2019-09" db="EMBL/GenBank/DDBJ databases">
        <title>Gimesia benthica sp. nov., a novel bacterium isolated from deep-sea water of the Northwest Indian Ocean.</title>
        <authorList>
            <person name="Dai X."/>
        </authorList>
    </citation>
    <scope>NUCLEOTIDE SEQUENCE [LARGE SCALE GENOMIC DNA]</scope>
    <source>
        <strain evidence="3 4">E7</strain>
    </source>
</reference>
<dbReference type="PROSITE" id="PS50005">
    <property type="entry name" value="TPR"/>
    <property type="match status" value="1"/>
</dbReference>
<dbReference type="PANTHER" id="PTHR12558">
    <property type="entry name" value="CELL DIVISION CYCLE 16,23,27"/>
    <property type="match status" value="1"/>
</dbReference>
<dbReference type="InterPro" id="IPR011990">
    <property type="entry name" value="TPR-like_helical_dom_sf"/>
</dbReference>
<protein>
    <submittedName>
        <fullName evidence="3">Tetratricopeptide repeat protein</fullName>
    </submittedName>
</protein>
<gene>
    <name evidence="3" type="ORF">F1728_28890</name>
</gene>
<organism evidence="3 4">
    <name type="scientific">Gimesia benthica</name>
    <dbReference type="NCBI Taxonomy" id="2608982"/>
    <lineage>
        <taxon>Bacteria</taxon>
        <taxon>Pseudomonadati</taxon>
        <taxon>Planctomycetota</taxon>
        <taxon>Planctomycetia</taxon>
        <taxon>Planctomycetales</taxon>
        <taxon>Planctomycetaceae</taxon>
        <taxon>Gimesia</taxon>
    </lineage>
</organism>
<evidence type="ECO:0000256" key="1">
    <source>
        <dbReference type="PROSITE-ProRule" id="PRU00339"/>
    </source>
</evidence>
<accession>A0A6I6AP63</accession>
<sequence length="493" mass="56499">MRESGRCRSTQELILSIEELRKRFMTSDRNKKIAADCWRRGNEALSKENWDYSIEMFTTAVKLEPAALLYRQTKRGAERKKYGDNQSGSKMGVLKLASIKTKIKNARRKKDWAGVDQLAEEGLSLNPWDAVLNAEMATACQNLGYEDAAIFGFKVAIENDKTNKAYFRELGDLLEEKGEYKQARECWEMVLKLDNMDGDARSKVTALMATETRVRGGYDGADKSSSVKRQSAYDEGRASREQRHQAQRGNTADGPGQSVEADLQRAIRKEPENKDHYLKLGDYYKREGKLAESRENYVKAYEFSGKDANIGEQVEDIDIELLKEKLTAARDLFNQDRENPEAKKEVTLLSKALIKKEIEVLTKRVERYPADMRYKYDLAQRFIRLKKWSSAIPLLQQSVKDTRISSDALVALGKCFFADGKKELAKRQFEKALPKLSPDEKEDTFKEAHYLLGRLYEDADQKSQAADHYSEILAVDYDFRDTRQRLEEMEGGA</sequence>
<evidence type="ECO:0000256" key="2">
    <source>
        <dbReference type="SAM" id="MobiDB-lite"/>
    </source>
</evidence>
<dbReference type="SUPFAM" id="SSF48452">
    <property type="entry name" value="TPR-like"/>
    <property type="match status" value="2"/>
</dbReference>